<dbReference type="PROSITE" id="PS51257">
    <property type="entry name" value="PROKAR_LIPOPROTEIN"/>
    <property type="match status" value="1"/>
</dbReference>
<keyword evidence="1" id="KW-0732">Signal</keyword>
<proteinExistence type="predicted"/>
<evidence type="ECO:0000256" key="1">
    <source>
        <dbReference type="SAM" id="SignalP"/>
    </source>
</evidence>
<feature type="signal peptide" evidence="1">
    <location>
        <begin position="1"/>
        <end position="22"/>
    </location>
</feature>
<protein>
    <submittedName>
        <fullName evidence="2">Uncharacterized protein</fullName>
    </submittedName>
</protein>
<comment type="caution">
    <text evidence="2">The sequence shown here is derived from an EMBL/GenBank/DDBJ whole genome shotgun (WGS) entry which is preliminary data.</text>
</comment>
<feature type="chain" id="PRO_5045093993" evidence="1">
    <location>
        <begin position="23"/>
        <end position="108"/>
    </location>
</feature>
<sequence length="108" mass="12364">MNKSLVIVLLTSVMLSGCAVFAVHPLDLSQLAAEGKTGANPDEMIKRLRESRARYTLTATEVIRLHDAGMPDKVLDYLMREQIDDARADERQRDWPFMFRCHRFGRPC</sequence>
<evidence type="ECO:0000313" key="3">
    <source>
        <dbReference type="Proteomes" id="UP001172778"/>
    </source>
</evidence>
<organism evidence="2 3">
    <name type="scientific">Parachitinimonas caeni</name>
    <dbReference type="NCBI Taxonomy" id="3031301"/>
    <lineage>
        <taxon>Bacteria</taxon>
        <taxon>Pseudomonadati</taxon>
        <taxon>Pseudomonadota</taxon>
        <taxon>Betaproteobacteria</taxon>
        <taxon>Neisseriales</taxon>
        <taxon>Chitinibacteraceae</taxon>
        <taxon>Parachitinimonas</taxon>
    </lineage>
</organism>
<dbReference type="Proteomes" id="UP001172778">
    <property type="component" value="Unassembled WGS sequence"/>
</dbReference>
<reference evidence="2" key="1">
    <citation type="submission" date="2023-03" db="EMBL/GenBank/DDBJ databases">
        <title>Chitinimonas shenzhenensis gen. nov., sp. nov., a novel member of family Burkholderiaceae isolated from activated sludge collected in Shen Zhen, China.</title>
        <authorList>
            <person name="Wang X."/>
        </authorList>
    </citation>
    <scope>NUCLEOTIDE SEQUENCE</scope>
    <source>
        <strain evidence="2">DQS-5</strain>
    </source>
</reference>
<gene>
    <name evidence="2" type="ORF">PZA18_14265</name>
</gene>
<keyword evidence="3" id="KW-1185">Reference proteome</keyword>
<evidence type="ECO:0000313" key="2">
    <source>
        <dbReference type="EMBL" id="MDK2125217.1"/>
    </source>
</evidence>
<name>A0ABT7E2S5_9NEIS</name>
<dbReference type="EMBL" id="JARRAF010000016">
    <property type="protein sequence ID" value="MDK2125217.1"/>
    <property type="molecule type" value="Genomic_DNA"/>
</dbReference>
<accession>A0ABT7E2S5</accession>
<dbReference type="RefSeq" id="WP_284101528.1">
    <property type="nucleotide sequence ID" value="NZ_JARRAF010000016.1"/>
</dbReference>